<protein>
    <submittedName>
        <fullName evidence="2">Uncharacterized protein</fullName>
    </submittedName>
</protein>
<evidence type="ECO:0000313" key="3">
    <source>
        <dbReference type="Proteomes" id="UP000663845"/>
    </source>
</evidence>
<dbReference type="EMBL" id="CAJNOG010000497">
    <property type="protein sequence ID" value="CAF1270887.1"/>
    <property type="molecule type" value="Genomic_DNA"/>
</dbReference>
<name>A0A815BKJ6_9BILA</name>
<dbReference type="Proteomes" id="UP000663845">
    <property type="component" value="Unassembled WGS sequence"/>
</dbReference>
<proteinExistence type="predicted"/>
<feature type="chain" id="PRO_5032618795" evidence="1">
    <location>
        <begin position="19"/>
        <end position="103"/>
    </location>
</feature>
<reference evidence="2" key="1">
    <citation type="submission" date="2021-02" db="EMBL/GenBank/DDBJ databases">
        <authorList>
            <person name="Nowell W R."/>
        </authorList>
    </citation>
    <scope>NUCLEOTIDE SEQUENCE</scope>
</reference>
<sequence>MLKTLWVIFALLITLAIAHPSYELFSYDINAQKPSVMLPQSADQFTDEHRESVICKHCSNHRHRHNKCHTNCVNEAESGAKHGSFRLRHRIIEKFNRELSKHH</sequence>
<gene>
    <name evidence="2" type="ORF">JYZ213_LOCUS30689</name>
</gene>
<keyword evidence="1" id="KW-0732">Signal</keyword>
<accession>A0A815BKJ6</accession>
<feature type="signal peptide" evidence="1">
    <location>
        <begin position="1"/>
        <end position="18"/>
    </location>
</feature>
<organism evidence="2 3">
    <name type="scientific">Adineta steineri</name>
    <dbReference type="NCBI Taxonomy" id="433720"/>
    <lineage>
        <taxon>Eukaryota</taxon>
        <taxon>Metazoa</taxon>
        <taxon>Spiralia</taxon>
        <taxon>Gnathifera</taxon>
        <taxon>Rotifera</taxon>
        <taxon>Eurotatoria</taxon>
        <taxon>Bdelloidea</taxon>
        <taxon>Adinetida</taxon>
        <taxon>Adinetidae</taxon>
        <taxon>Adineta</taxon>
    </lineage>
</organism>
<evidence type="ECO:0000313" key="2">
    <source>
        <dbReference type="EMBL" id="CAF1270887.1"/>
    </source>
</evidence>
<dbReference type="AlphaFoldDB" id="A0A815BKJ6"/>
<evidence type="ECO:0000256" key="1">
    <source>
        <dbReference type="SAM" id="SignalP"/>
    </source>
</evidence>
<comment type="caution">
    <text evidence="2">The sequence shown here is derived from an EMBL/GenBank/DDBJ whole genome shotgun (WGS) entry which is preliminary data.</text>
</comment>